<evidence type="ECO:0000256" key="6">
    <source>
        <dbReference type="ARBA" id="ARBA00022970"/>
    </source>
</evidence>
<dbReference type="EMBL" id="AP018828">
    <property type="protein sequence ID" value="BBF81717.1"/>
    <property type="molecule type" value="Genomic_DNA"/>
</dbReference>
<dbReference type="InterPro" id="IPR003439">
    <property type="entry name" value="ABC_transporter-like_ATP-bd"/>
</dbReference>
<organism evidence="9 10">
    <name type="scientific">Asticcacaulis excentricus</name>
    <dbReference type="NCBI Taxonomy" id="78587"/>
    <lineage>
        <taxon>Bacteria</taxon>
        <taxon>Pseudomonadati</taxon>
        <taxon>Pseudomonadota</taxon>
        <taxon>Alphaproteobacteria</taxon>
        <taxon>Caulobacterales</taxon>
        <taxon>Caulobacteraceae</taxon>
        <taxon>Asticcacaulis</taxon>
    </lineage>
</organism>
<evidence type="ECO:0000256" key="3">
    <source>
        <dbReference type="ARBA" id="ARBA00022741"/>
    </source>
</evidence>
<keyword evidence="5" id="KW-1278">Translocase</keyword>
<dbReference type="InterPro" id="IPR018449">
    <property type="entry name" value="NIL_domain"/>
</dbReference>
<evidence type="ECO:0000259" key="8">
    <source>
        <dbReference type="PROSITE" id="PS50893"/>
    </source>
</evidence>
<dbReference type="AlphaFoldDB" id="A0A3G9G4M9"/>
<evidence type="ECO:0000313" key="9">
    <source>
        <dbReference type="EMBL" id="BBF81717.1"/>
    </source>
</evidence>
<evidence type="ECO:0000256" key="4">
    <source>
        <dbReference type="ARBA" id="ARBA00022840"/>
    </source>
</evidence>
<keyword evidence="3" id="KW-0547">Nucleotide-binding</keyword>
<evidence type="ECO:0000256" key="2">
    <source>
        <dbReference type="ARBA" id="ARBA00022475"/>
    </source>
</evidence>
<reference evidence="10" key="1">
    <citation type="journal article" date="2017" name="Biotechnol. Biofuels">
        <title>Evaluation of environmental bacterial communities as a factor affecting the growth of duckweed Lemna minor.</title>
        <authorList>
            <person name="Ishizawa H."/>
            <person name="Kuroda M."/>
            <person name="Morikawa M."/>
            <person name="Ike M."/>
        </authorList>
    </citation>
    <scope>NUCLEOTIDE SEQUENCE [LARGE SCALE GENOMIC DNA]</scope>
    <source>
        <strain evidence="10">M6</strain>
    </source>
</reference>
<sequence length="339" mass="35650">MVSNVHNPASVIGLRGVTRRFVSKSGVQAALDGVDLDIARGEVFGIIGPSGSGKSTLIRLLNRLETPSEGRVEVNGLDLSGLDARALLALRHKMGMIFQAFGLLSSKTALHNVTYALELAGTGTSATRRQRALDLLDRVGLSAHAQKYPAQLSGGQKQRVAIARALANAPDILLCDEATSALDPEATQGILALLAELNRELGLTIVLVTHEMEVVRQVCDRVAVLDHGRLAEVGTVEQVLFAPVSAAGRALSKHILPPPPDGVGEGAVTLTYFGEVVYSDALSAAVQGLQARFSVLSGQVSHLKSGPYGHMIVDMAGPDRAEALARLRARGVSVTEAVQ</sequence>
<dbReference type="GO" id="GO:0005524">
    <property type="term" value="F:ATP binding"/>
    <property type="evidence" value="ECO:0007669"/>
    <property type="project" value="UniProtKB-KW"/>
</dbReference>
<dbReference type="Gene3D" id="3.30.70.260">
    <property type="match status" value="1"/>
</dbReference>
<dbReference type="InterPro" id="IPR045865">
    <property type="entry name" value="ACT-like_dom_sf"/>
</dbReference>
<dbReference type="InterPro" id="IPR017871">
    <property type="entry name" value="ABC_transporter-like_CS"/>
</dbReference>
<dbReference type="SUPFAM" id="SSF55021">
    <property type="entry name" value="ACT-like"/>
    <property type="match status" value="1"/>
</dbReference>
<feature type="domain" description="ABC transporter" evidence="8">
    <location>
        <begin position="12"/>
        <end position="252"/>
    </location>
</feature>
<keyword evidence="4 9" id="KW-0067">ATP-binding</keyword>
<gene>
    <name evidence="9" type="ORF">EM6_2319</name>
</gene>
<dbReference type="Pfam" id="PF09383">
    <property type="entry name" value="NIL"/>
    <property type="match status" value="1"/>
</dbReference>
<dbReference type="GO" id="GO:0016887">
    <property type="term" value="F:ATP hydrolysis activity"/>
    <property type="evidence" value="ECO:0007669"/>
    <property type="project" value="InterPro"/>
</dbReference>
<dbReference type="PANTHER" id="PTHR43166:SF30">
    <property type="entry name" value="METHIONINE IMPORT ATP-BINDING PROTEIN METN"/>
    <property type="match status" value="1"/>
</dbReference>
<dbReference type="SMART" id="SM00382">
    <property type="entry name" value="AAA"/>
    <property type="match status" value="1"/>
</dbReference>
<dbReference type="PROSITE" id="PS00211">
    <property type="entry name" value="ABC_TRANSPORTER_1"/>
    <property type="match status" value="1"/>
</dbReference>
<evidence type="ECO:0000313" key="10">
    <source>
        <dbReference type="Proteomes" id="UP000278756"/>
    </source>
</evidence>
<evidence type="ECO:0000256" key="5">
    <source>
        <dbReference type="ARBA" id="ARBA00022967"/>
    </source>
</evidence>
<dbReference type="InterPro" id="IPR041701">
    <property type="entry name" value="MetN_ABC"/>
</dbReference>
<protein>
    <submittedName>
        <fullName evidence="9">Methionine ABC transporter ATP-binding protein</fullName>
    </submittedName>
</protein>
<dbReference type="Proteomes" id="UP000278756">
    <property type="component" value="Chromosome 2"/>
</dbReference>
<keyword evidence="1" id="KW-0813">Transport</keyword>
<keyword evidence="7" id="KW-0472">Membrane</keyword>
<dbReference type="GO" id="GO:0006865">
    <property type="term" value="P:amino acid transport"/>
    <property type="evidence" value="ECO:0007669"/>
    <property type="project" value="UniProtKB-KW"/>
</dbReference>
<evidence type="ECO:0000256" key="1">
    <source>
        <dbReference type="ARBA" id="ARBA00022448"/>
    </source>
</evidence>
<dbReference type="PANTHER" id="PTHR43166">
    <property type="entry name" value="AMINO ACID IMPORT ATP-BINDING PROTEIN"/>
    <property type="match status" value="1"/>
</dbReference>
<dbReference type="InterPro" id="IPR003593">
    <property type="entry name" value="AAA+_ATPase"/>
</dbReference>
<evidence type="ECO:0000256" key="7">
    <source>
        <dbReference type="ARBA" id="ARBA00023136"/>
    </source>
</evidence>
<keyword evidence="2" id="KW-1003">Cell membrane</keyword>
<dbReference type="RefSeq" id="WP_126423231.1">
    <property type="nucleotide sequence ID" value="NZ_AP018828.1"/>
</dbReference>
<name>A0A3G9G4M9_9CAUL</name>
<proteinExistence type="predicted"/>
<keyword evidence="6" id="KW-0029">Amino-acid transport</keyword>
<dbReference type="Pfam" id="PF00005">
    <property type="entry name" value="ABC_tran"/>
    <property type="match status" value="1"/>
</dbReference>
<accession>A0A3G9G4M9</accession>
<dbReference type="CDD" id="cd03258">
    <property type="entry name" value="ABC_MetN_methionine_transporter"/>
    <property type="match status" value="1"/>
</dbReference>
<dbReference type="SMART" id="SM00930">
    <property type="entry name" value="NIL"/>
    <property type="match status" value="1"/>
</dbReference>
<dbReference type="Gene3D" id="3.40.50.300">
    <property type="entry name" value="P-loop containing nucleotide triphosphate hydrolases"/>
    <property type="match status" value="1"/>
</dbReference>
<dbReference type="InterPro" id="IPR027417">
    <property type="entry name" value="P-loop_NTPase"/>
</dbReference>
<dbReference type="SUPFAM" id="SSF52540">
    <property type="entry name" value="P-loop containing nucleoside triphosphate hydrolases"/>
    <property type="match status" value="1"/>
</dbReference>
<dbReference type="InterPro" id="IPR050086">
    <property type="entry name" value="MetN_ABC_transporter-like"/>
</dbReference>
<reference evidence="10" key="2">
    <citation type="journal article" date="2017" name="Plant Physiol. Biochem.">
        <title>Differential oxidative and antioxidative response of duckweed Lemna minor toward plant growth promoting/inhibiting bacteria.</title>
        <authorList>
            <person name="Ishizawa H."/>
            <person name="Kuroda M."/>
            <person name="Morikawa M."/>
            <person name="Ike M."/>
        </authorList>
    </citation>
    <scope>NUCLEOTIDE SEQUENCE [LARGE SCALE GENOMIC DNA]</scope>
    <source>
        <strain evidence="10">M6</strain>
    </source>
</reference>
<dbReference type="PROSITE" id="PS50893">
    <property type="entry name" value="ABC_TRANSPORTER_2"/>
    <property type="match status" value="1"/>
</dbReference>
<dbReference type="OrthoDB" id="9802264at2"/>